<evidence type="ECO:0000256" key="1">
    <source>
        <dbReference type="SAM" id="SignalP"/>
    </source>
</evidence>
<sequence length="520" mass="59291">MKKVLFLLLLMHQGWVQSAANSLKQPKQPVDSMSVYNQQLHPKEMKKDLEVFLDIRKKTNSGLYRYRTQKQIDSIYKWAFREVRKPMSTLDFYKIILQLTDFEGSCHNYTEPQASLVRYFNQQRGFFPFALKYIEGNMVFNSKTDKIPLGSRVTSINGITDKKLMQSFYKYLTADGFSQTQKLSGSVNGSYGLRYLYEYGINDKFTIGFIPPGTTEQQTVTVPAVSLEERKANLTLRHSAPVDSIIDYNVQPKYSFKMVNPSTGLLNLRIFSMASGTDDPAFPIYVAFIDSVFRSLSDNNIPNLILDIRGNPGGSDPTYEQPMMYLTDSTFKENTLAYTIFDNGIPYEKYFWGISTAVKMDSADKADGKRMLKDYFPALRNGKNLQNVKYNPVYHPKQPGFKGKLYLLIDENVASAASHLASLVKAYARNVTIVGVETVGGYYSHNGHMSLIYELPHSKLKTKFSTVFVEQDAPVKSDQPIGRGIIPDDTVWPTFSDFMQNRDTQMEYVLKLIAEKNEIF</sequence>
<proteinExistence type="predicted"/>
<dbReference type="InterPro" id="IPR029045">
    <property type="entry name" value="ClpP/crotonase-like_dom_sf"/>
</dbReference>
<dbReference type="PANTHER" id="PTHR32060">
    <property type="entry name" value="TAIL-SPECIFIC PROTEASE"/>
    <property type="match status" value="1"/>
</dbReference>
<feature type="chain" id="PRO_5001761706" description="Tail specific protease domain-containing protein" evidence="1">
    <location>
        <begin position="20"/>
        <end position="520"/>
    </location>
</feature>
<accession>A0A081PEA5</accession>
<dbReference type="GO" id="GO:0007165">
    <property type="term" value="P:signal transduction"/>
    <property type="evidence" value="ECO:0007669"/>
    <property type="project" value="TreeGrafter"/>
</dbReference>
<dbReference type="RefSeq" id="WP_051760099.1">
    <property type="nucleotide sequence ID" value="NZ_JNFF01000088.1"/>
</dbReference>
<protein>
    <recommendedName>
        <fullName evidence="2">Tail specific protease domain-containing protein</fullName>
    </recommendedName>
</protein>
<dbReference type="eggNOG" id="COG0793">
    <property type="taxonomic scope" value="Bacteria"/>
</dbReference>
<dbReference type="InterPro" id="IPR005151">
    <property type="entry name" value="Tail-specific_protease"/>
</dbReference>
<evidence type="ECO:0000313" key="4">
    <source>
        <dbReference type="Proteomes" id="UP000028007"/>
    </source>
</evidence>
<dbReference type="Proteomes" id="UP000028007">
    <property type="component" value="Unassembled WGS sequence"/>
</dbReference>
<organism evidence="3 4">
    <name type="scientific">Pedobacter antarcticus 4BY</name>
    <dbReference type="NCBI Taxonomy" id="1358423"/>
    <lineage>
        <taxon>Bacteria</taxon>
        <taxon>Pseudomonadati</taxon>
        <taxon>Bacteroidota</taxon>
        <taxon>Sphingobacteriia</taxon>
        <taxon>Sphingobacteriales</taxon>
        <taxon>Sphingobacteriaceae</taxon>
        <taxon>Pedobacter</taxon>
    </lineage>
</organism>
<evidence type="ECO:0000259" key="2">
    <source>
        <dbReference type="Pfam" id="PF03572"/>
    </source>
</evidence>
<dbReference type="Pfam" id="PF03572">
    <property type="entry name" value="Peptidase_S41"/>
    <property type="match status" value="1"/>
</dbReference>
<dbReference type="GO" id="GO:0008236">
    <property type="term" value="F:serine-type peptidase activity"/>
    <property type="evidence" value="ECO:0007669"/>
    <property type="project" value="InterPro"/>
</dbReference>
<dbReference type="OrthoDB" id="5480566at2"/>
<dbReference type="GO" id="GO:0004175">
    <property type="term" value="F:endopeptidase activity"/>
    <property type="evidence" value="ECO:0007669"/>
    <property type="project" value="TreeGrafter"/>
</dbReference>
<feature type="signal peptide" evidence="1">
    <location>
        <begin position="1"/>
        <end position="19"/>
    </location>
</feature>
<reference evidence="3 4" key="1">
    <citation type="journal article" date="1992" name="Int. J. Syst. Bacteriol.">
        <title>Sphingobacterium antarcticus sp. nov. a Psychrotrophic Bacterium from the Soils of Schirmacher Oasis, Antarctica.</title>
        <authorList>
            <person name="Shivaji S."/>
            <person name="Ray M.K."/>
            <person name="Rao N.S."/>
            <person name="Saiserr L."/>
            <person name="Jagannadham M.V."/>
            <person name="Kumar G.S."/>
            <person name="Reddy G."/>
            <person name="Bhargava P.M."/>
        </authorList>
    </citation>
    <scope>NUCLEOTIDE SEQUENCE [LARGE SCALE GENOMIC DNA]</scope>
    <source>
        <strain evidence="3 4">4BY</strain>
    </source>
</reference>
<gene>
    <name evidence="3" type="ORF">N180_14045</name>
</gene>
<dbReference type="Gene3D" id="3.90.226.10">
    <property type="entry name" value="2-enoyl-CoA Hydratase, Chain A, domain 1"/>
    <property type="match status" value="1"/>
</dbReference>
<evidence type="ECO:0000313" key="3">
    <source>
        <dbReference type="EMBL" id="KEQ29028.1"/>
    </source>
</evidence>
<dbReference type="GO" id="GO:0006508">
    <property type="term" value="P:proteolysis"/>
    <property type="evidence" value="ECO:0007669"/>
    <property type="project" value="InterPro"/>
</dbReference>
<feature type="domain" description="Tail specific protease" evidence="2">
    <location>
        <begin position="289"/>
        <end position="441"/>
    </location>
</feature>
<dbReference type="AlphaFoldDB" id="A0A081PEA5"/>
<dbReference type="GO" id="GO:0030288">
    <property type="term" value="C:outer membrane-bounded periplasmic space"/>
    <property type="evidence" value="ECO:0007669"/>
    <property type="project" value="TreeGrafter"/>
</dbReference>
<comment type="caution">
    <text evidence="3">The sequence shown here is derived from an EMBL/GenBank/DDBJ whole genome shotgun (WGS) entry which is preliminary data.</text>
</comment>
<dbReference type="PANTHER" id="PTHR32060:SF30">
    <property type="entry name" value="CARBOXY-TERMINAL PROCESSING PROTEASE CTPA"/>
    <property type="match status" value="1"/>
</dbReference>
<dbReference type="SUPFAM" id="SSF52096">
    <property type="entry name" value="ClpP/crotonase"/>
    <property type="match status" value="1"/>
</dbReference>
<keyword evidence="4" id="KW-1185">Reference proteome</keyword>
<name>A0A081PEA5_9SPHI</name>
<keyword evidence="1" id="KW-0732">Signal</keyword>
<dbReference type="EMBL" id="JNFF01000088">
    <property type="protein sequence ID" value="KEQ29028.1"/>
    <property type="molecule type" value="Genomic_DNA"/>
</dbReference>